<dbReference type="PANTHER" id="PTHR40114">
    <property type="entry name" value="SLR0698 PROTEIN"/>
    <property type="match status" value="1"/>
</dbReference>
<gene>
    <name evidence="1" type="ORF">T235_03890</name>
</gene>
<name>W2D1R7_9BACT</name>
<protein>
    <recommendedName>
        <fullName evidence="3">Adenylate cyclase</fullName>
    </recommendedName>
</protein>
<evidence type="ECO:0000313" key="2">
    <source>
        <dbReference type="Proteomes" id="UP000034980"/>
    </source>
</evidence>
<accession>W2D1R7</accession>
<reference evidence="1 2" key="1">
    <citation type="submission" date="2013-11" db="EMBL/GenBank/DDBJ databases">
        <title>Single cell genomics of uncultured Tannerella BU063 (oral taxon 286).</title>
        <authorList>
            <person name="Beall C.J."/>
            <person name="Campbell A.G."/>
            <person name="Griffen A.L."/>
            <person name="Podar M."/>
            <person name="Leys E.J."/>
        </authorList>
    </citation>
    <scope>NUCLEOTIDE SEQUENCE [LARGE SCALE GENOMIC DNA]</scope>
    <source>
        <strain evidence="1">Cell 8/11</strain>
    </source>
</reference>
<evidence type="ECO:0000313" key="1">
    <source>
        <dbReference type="EMBL" id="ETK13253.1"/>
    </source>
</evidence>
<dbReference type="PATRIC" id="fig|1411915.3.peg.179"/>
<dbReference type="Proteomes" id="UP000034980">
    <property type="component" value="Unassembled WGS sequence"/>
</dbReference>
<dbReference type="EMBL" id="AYYF01000726">
    <property type="protein sequence ID" value="ETK13253.1"/>
    <property type="molecule type" value="Genomic_DNA"/>
</dbReference>
<dbReference type="SUPFAM" id="SSF55154">
    <property type="entry name" value="CYTH-like phosphatases"/>
    <property type="match status" value="1"/>
</dbReference>
<comment type="caution">
    <text evidence="1">The sequence shown here is derived from an EMBL/GenBank/DDBJ whole genome shotgun (WGS) entry which is preliminary data.</text>
</comment>
<dbReference type="PANTHER" id="PTHR40114:SF1">
    <property type="entry name" value="SLR0698 PROTEIN"/>
    <property type="match status" value="1"/>
</dbReference>
<dbReference type="InterPro" id="IPR033469">
    <property type="entry name" value="CYTH-like_dom_sf"/>
</dbReference>
<proteinExistence type="predicted"/>
<feature type="non-terminal residue" evidence="1">
    <location>
        <position position="1"/>
    </location>
</feature>
<dbReference type="AlphaFoldDB" id="W2D1R7"/>
<dbReference type="Gene3D" id="2.40.320.10">
    <property type="entry name" value="Hypothetical Protein Pfu-838710-001"/>
    <property type="match status" value="1"/>
</dbReference>
<evidence type="ECO:0008006" key="3">
    <source>
        <dbReference type="Google" id="ProtNLM"/>
    </source>
</evidence>
<sequence length="66" mass="7165">LVPGGDGHTWEVDVFSGANAGLTVAEIELRDADEPLTIPAWVGREVTGDARYYNSALSTRPYTEWA</sequence>
<organism evidence="1 2">
    <name type="scientific">Tannerella sp. oral taxon BU063 isolate Cell 8/11</name>
    <dbReference type="NCBI Taxonomy" id="1411915"/>
    <lineage>
        <taxon>Bacteria</taxon>
        <taxon>Pseudomonadati</taxon>
        <taxon>Bacteroidota</taxon>
        <taxon>Bacteroidia</taxon>
        <taxon>Bacteroidales</taxon>
        <taxon>Tannerellaceae</taxon>
        <taxon>Tannerella</taxon>
    </lineage>
</organism>
<dbReference type="InterPro" id="IPR012042">
    <property type="entry name" value="NeuTTM/CthTTM-like"/>
</dbReference>